<keyword evidence="3 10" id="KW-0716">Sensory transduction</keyword>
<feature type="transmembrane region" description="Helical" evidence="10">
    <location>
        <begin position="182"/>
        <end position="204"/>
    </location>
</feature>
<organism evidence="11 12">
    <name type="scientific">Pogonomyrmex barbatus</name>
    <name type="common">red harvester ant</name>
    <dbReference type="NCBI Taxonomy" id="144034"/>
    <lineage>
        <taxon>Eukaryota</taxon>
        <taxon>Metazoa</taxon>
        <taxon>Ecdysozoa</taxon>
        <taxon>Arthropoda</taxon>
        <taxon>Hexapoda</taxon>
        <taxon>Insecta</taxon>
        <taxon>Pterygota</taxon>
        <taxon>Neoptera</taxon>
        <taxon>Endopterygota</taxon>
        <taxon>Hymenoptera</taxon>
        <taxon>Apocrita</taxon>
        <taxon>Aculeata</taxon>
        <taxon>Formicoidea</taxon>
        <taxon>Formicidae</taxon>
        <taxon>Myrmicinae</taxon>
        <taxon>Pogonomyrmex</taxon>
    </lineage>
</organism>
<dbReference type="Pfam" id="PF02949">
    <property type="entry name" value="7tm_6"/>
    <property type="match status" value="1"/>
</dbReference>
<dbReference type="GO" id="GO:0007165">
    <property type="term" value="P:signal transduction"/>
    <property type="evidence" value="ECO:0007669"/>
    <property type="project" value="UniProtKB-KW"/>
</dbReference>
<feature type="transmembrane region" description="Helical" evidence="10">
    <location>
        <begin position="41"/>
        <end position="61"/>
    </location>
</feature>
<evidence type="ECO:0000313" key="12">
    <source>
        <dbReference type="RefSeq" id="XP_011642216.1"/>
    </source>
</evidence>
<evidence type="ECO:0000256" key="3">
    <source>
        <dbReference type="ARBA" id="ARBA00022606"/>
    </source>
</evidence>
<evidence type="ECO:0000256" key="1">
    <source>
        <dbReference type="ARBA" id="ARBA00004651"/>
    </source>
</evidence>
<comment type="similarity">
    <text evidence="10">Belongs to the insect chemoreceptor superfamily. Heteromeric odorant receptor channel (TC 1.A.69) family.</text>
</comment>
<reference evidence="12" key="1">
    <citation type="submission" date="2025-08" db="UniProtKB">
        <authorList>
            <consortium name="RefSeq"/>
        </authorList>
    </citation>
    <scope>IDENTIFICATION</scope>
</reference>
<dbReference type="PANTHER" id="PTHR21137">
    <property type="entry name" value="ODORANT RECEPTOR"/>
    <property type="match status" value="1"/>
</dbReference>
<dbReference type="GO" id="GO:0005886">
    <property type="term" value="C:plasma membrane"/>
    <property type="evidence" value="ECO:0007669"/>
    <property type="project" value="UniProtKB-SubCell"/>
</dbReference>
<evidence type="ECO:0000256" key="10">
    <source>
        <dbReference type="RuleBase" id="RU351113"/>
    </source>
</evidence>
<proteinExistence type="inferred from homology"/>
<comment type="caution">
    <text evidence="10">Lacks conserved residue(s) required for the propagation of feature annotation.</text>
</comment>
<evidence type="ECO:0000256" key="2">
    <source>
        <dbReference type="ARBA" id="ARBA00022475"/>
    </source>
</evidence>
<keyword evidence="11" id="KW-1185">Reference proteome</keyword>
<dbReference type="OrthoDB" id="8185860at2759"/>
<keyword evidence="6 10" id="KW-1133">Transmembrane helix</keyword>
<keyword evidence="4 10" id="KW-0812">Transmembrane</keyword>
<dbReference type="KEGG" id="pbar:105430371"/>
<dbReference type="PANTHER" id="PTHR21137:SF35">
    <property type="entry name" value="ODORANT RECEPTOR 19A-RELATED"/>
    <property type="match status" value="1"/>
</dbReference>
<feature type="transmembrane region" description="Helical" evidence="10">
    <location>
        <begin position="262"/>
        <end position="284"/>
    </location>
</feature>
<dbReference type="InterPro" id="IPR004117">
    <property type="entry name" value="7tm6_olfct_rcpt"/>
</dbReference>
<evidence type="ECO:0000256" key="8">
    <source>
        <dbReference type="ARBA" id="ARBA00023170"/>
    </source>
</evidence>
<dbReference type="RefSeq" id="XP_011642216.1">
    <property type="nucleotide sequence ID" value="XM_011643914.2"/>
</dbReference>
<keyword evidence="9 10" id="KW-0807">Transducer</keyword>
<comment type="subcellular location">
    <subcellularLocation>
        <location evidence="1 10">Cell membrane</location>
        <topology evidence="1 10">Multi-pass membrane protein</topology>
    </subcellularLocation>
</comment>
<name>A0A6I9XBJ6_9HYME</name>
<evidence type="ECO:0000256" key="6">
    <source>
        <dbReference type="ARBA" id="ARBA00022989"/>
    </source>
</evidence>
<keyword evidence="2" id="KW-1003">Cell membrane</keyword>
<keyword evidence="8 10" id="KW-0675">Receptor</keyword>
<dbReference type="GO" id="GO:0004984">
    <property type="term" value="F:olfactory receptor activity"/>
    <property type="evidence" value="ECO:0007669"/>
    <property type="project" value="InterPro"/>
</dbReference>
<keyword evidence="5 10" id="KW-0552">Olfaction</keyword>
<evidence type="ECO:0000256" key="7">
    <source>
        <dbReference type="ARBA" id="ARBA00023136"/>
    </source>
</evidence>
<dbReference type="Proteomes" id="UP000504615">
    <property type="component" value="Unplaced"/>
</dbReference>
<evidence type="ECO:0000256" key="5">
    <source>
        <dbReference type="ARBA" id="ARBA00022725"/>
    </source>
</evidence>
<feature type="transmembrane region" description="Helical" evidence="10">
    <location>
        <begin position="122"/>
        <end position="149"/>
    </location>
</feature>
<dbReference type="GO" id="GO:0005549">
    <property type="term" value="F:odorant binding"/>
    <property type="evidence" value="ECO:0007669"/>
    <property type="project" value="InterPro"/>
</dbReference>
<dbReference type="AlphaFoldDB" id="A0A6I9XBJ6"/>
<evidence type="ECO:0000256" key="9">
    <source>
        <dbReference type="ARBA" id="ARBA00023224"/>
    </source>
</evidence>
<accession>A0A6I9XBJ6</accession>
<evidence type="ECO:0000313" key="11">
    <source>
        <dbReference type="Proteomes" id="UP000504615"/>
    </source>
</evidence>
<dbReference type="GeneID" id="105430371"/>
<sequence>MQVVRKLTTSTDLVQASKLIVWNRRFIGFLGLWPSKVNQPVFMFVVIYMIIYCIMGARHLIKNFNYPERVVANLTDNVLFAMILGKMFILRGSCGVMTKFLKSIEIDFSTEMYNNVQEKMAYLYYNEIAIIFLKFSTFMAGLAASLYYLKTFIKNWSAFVHGNFSYELPYPVHPFFEITDTTTYVCFCLYLSICIPIIVCGYSAPDAYVLSLTLHVCGQLATLSCKINNLLKDQKNYQHHVGNIVVRHRHLIRLADTLENKFNLIFLQQTLGTTFLLCVTLYHMLATSENGENYNVLAFVSYIICVISTILAYCYIGECLITESSGLRDAFYNTDWYNNPPRYTKLISICMIRAERPLLMTAGKFCALSLNTFTSIVKTSMAYLSVLRNFM</sequence>
<protein>
    <recommendedName>
        <fullName evidence="10">Odorant receptor</fullName>
    </recommendedName>
</protein>
<evidence type="ECO:0000256" key="4">
    <source>
        <dbReference type="ARBA" id="ARBA00022692"/>
    </source>
</evidence>
<keyword evidence="7 10" id="KW-0472">Membrane</keyword>
<feature type="transmembrane region" description="Helical" evidence="10">
    <location>
        <begin position="296"/>
        <end position="316"/>
    </location>
</feature>
<gene>
    <name evidence="12" type="primary">LOC105430371</name>
</gene>